<evidence type="ECO:0000256" key="9">
    <source>
        <dbReference type="ARBA" id="ARBA00023049"/>
    </source>
</evidence>
<evidence type="ECO:0000256" key="10">
    <source>
        <dbReference type="ARBA" id="ARBA00023157"/>
    </source>
</evidence>
<dbReference type="Gene3D" id="3.40.630.10">
    <property type="entry name" value="Zn peptidases"/>
    <property type="match status" value="1"/>
</dbReference>
<evidence type="ECO:0000313" key="15">
    <source>
        <dbReference type="Proteomes" id="UP000792457"/>
    </source>
</evidence>
<evidence type="ECO:0000256" key="5">
    <source>
        <dbReference type="ARBA" id="ARBA00022723"/>
    </source>
</evidence>
<dbReference type="PROSITE" id="PS00133">
    <property type="entry name" value="CARBOXYPEPT_ZN_2"/>
    <property type="match status" value="1"/>
</dbReference>
<name>A0A8K0KNB4_LADFU</name>
<feature type="active site" description="Proton donor/acceptor" evidence="11">
    <location>
        <position position="481"/>
    </location>
</feature>
<feature type="domain" description="Peptidase M14" evidence="13">
    <location>
        <begin position="190"/>
        <end position="515"/>
    </location>
</feature>
<reference evidence="14" key="2">
    <citation type="submission" date="2017-10" db="EMBL/GenBank/DDBJ databases">
        <title>Ladona fulva Genome sequencing and assembly.</title>
        <authorList>
            <person name="Murali S."/>
            <person name="Richards S."/>
            <person name="Bandaranaike D."/>
            <person name="Bellair M."/>
            <person name="Blankenburg K."/>
            <person name="Chao H."/>
            <person name="Dinh H."/>
            <person name="Doddapaneni H."/>
            <person name="Dugan-Rocha S."/>
            <person name="Elkadiri S."/>
            <person name="Gnanaolivu R."/>
            <person name="Hernandez B."/>
            <person name="Skinner E."/>
            <person name="Javaid M."/>
            <person name="Lee S."/>
            <person name="Li M."/>
            <person name="Ming W."/>
            <person name="Munidasa M."/>
            <person name="Muniz J."/>
            <person name="Nguyen L."/>
            <person name="Hughes D."/>
            <person name="Osuji N."/>
            <person name="Pu L.-L."/>
            <person name="Puazo M."/>
            <person name="Qu C."/>
            <person name="Quiroz J."/>
            <person name="Raj R."/>
            <person name="Weissenberger G."/>
            <person name="Xin Y."/>
            <person name="Zou X."/>
            <person name="Han Y."/>
            <person name="Worley K."/>
            <person name="Muzny D."/>
            <person name="Gibbs R."/>
        </authorList>
    </citation>
    <scope>NUCLEOTIDE SEQUENCE</scope>
    <source>
        <strain evidence="14">Sampled in the wild</strain>
    </source>
</reference>
<sequence length="530" mass="59867">MRYGKKQRIIVLVTVLLTVSVHPHLSSGETGSPAGGWRATDASVAAGPRGQMNNVFQSIVDYFRLGINALFGREGNALLGGTSRVKYTNYQLLRATARTDAQLQEIKELKQEMSTDVSFWTPAKKNASTDIMVAPEAVEEVKAFLKKRDIPYEVVILDVQQMISLQNPKMSKEQREVLRGQMGHSMTFKRYHRYEDMLNYIDYLAATYPQLVQYVNIGKSTNGLPLKVVKISGNSSSTAAEKKSDKPAIWVDGGTHAREWISPAAVLYILKQLVENYKVNKRIVEGVDWYLMPLVNPDGYEYSHTTDRLWRKTRSKGEEEEGEEEEVYGRKEGKWRRRGGRVFWEKCEGVDLNRNWDFHWGERGSSDDPCDETYAGPKAFSEPETRSIAEFLMVNRDKLKVFISLHSYAQMWLLPWGYTRAILDDHDDLMEMGRVAVDAIQKVSGNNYDLGGATSLLYHSSGGADDWAKGIADIKYTYTVELRDTGSYGFMLPASQIIPTGKEIFAGVKAIAKSLLTKLKQPNIEPNKNN</sequence>
<dbReference type="InterPro" id="IPR057246">
    <property type="entry name" value="CARBOXYPEPT_ZN_1"/>
</dbReference>
<keyword evidence="8" id="KW-0862">Zinc</keyword>
<dbReference type="PANTHER" id="PTHR11705:SF89">
    <property type="entry name" value="PEPTIDASE M14 CARBOXYPEPTIDASE A DOMAIN-CONTAINING PROTEIN"/>
    <property type="match status" value="1"/>
</dbReference>
<dbReference type="GO" id="GO:0004181">
    <property type="term" value="F:metallocarboxypeptidase activity"/>
    <property type="evidence" value="ECO:0007669"/>
    <property type="project" value="InterPro"/>
</dbReference>
<keyword evidence="10" id="KW-1015">Disulfide bond</keyword>
<evidence type="ECO:0000256" key="7">
    <source>
        <dbReference type="ARBA" id="ARBA00022801"/>
    </source>
</evidence>
<feature type="signal peptide" evidence="12">
    <location>
        <begin position="1"/>
        <end position="28"/>
    </location>
</feature>
<dbReference type="EMBL" id="KZ309315">
    <property type="protein sequence ID" value="KAG8238262.1"/>
    <property type="molecule type" value="Genomic_DNA"/>
</dbReference>
<dbReference type="FunFam" id="3.30.70.340:FF:000001">
    <property type="entry name" value="Carboxypeptidase A5"/>
    <property type="match status" value="1"/>
</dbReference>
<organism evidence="14 15">
    <name type="scientific">Ladona fulva</name>
    <name type="common">Scarce chaser dragonfly</name>
    <name type="synonym">Libellula fulva</name>
    <dbReference type="NCBI Taxonomy" id="123851"/>
    <lineage>
        <taxon>Eukaryota</taxon>
        <taxon>Metazoa</taxon>
        <taxon>Ecdysozoa</taxon>
        <taxon>Arthropoda</taxon>
        <taxon>Hexapoda</taxon>
        <taxon>Insecta</taxon>
        <taxon>Pterygota</taxon>
        <taxon>Palaeoptera</taxon>
        <taxon>Odonata</taxon>
        <taxon>Epiprocta</taxon>
        <taxon>Anisoptera</taxon>
        <taxon>Libelluloidea</taxon>
        <taxon>Libellulidae</taxon>
        <taxon>Ladona</taxon>
    </lineage>
</organism>
<dbReference type="PROSITE" id="PS52035">
    <property type="entry name" value="PEPTIDASE_M14"/>
    <property type="match status" value="1"/>
</dbReference>
<evidence type="ECO:0000256" key="12">
    <source>
        <dbReference type="SAM" id="SignalP"/>
    </source>
</evidence>
<dbReference type="InterPro" id="IPR003146">
    <property type="entry name" value="M14A_act_pep"/>
</dbReference>
<feature type="chain" id="PRO_5035457431" description="Peptidase M14 domain-containing protein" evidence="12">
    <location>
        <begin position="29"/>
        <end position="530"/>
    </location>
</feature>
<dbReference type="PANTHER" id="PTHR11705">
    <property type="entry name" value="PROTEASE FAMILY M14 CARBOXYPEPTIDASE A,B"/>
    <property type="match status" value="1"/>
</dbReference>
<dbReference type="PROSITE" id="PS00132">
    <property type="entry name" value="CARBOXYPEPT_ZN_1"/>
    <property type="match status" value="1"/>
</dbReference>
<dbReference type="OrthoDB" id="3626597at2759"/>
<keyword evidence="7" id="KW-0378">Hydrolase</keyword>
<dbReference type="SUPFAM" id="SSF53187">
    <property type="entry name" value="Zn-dependent exopeptidases"/>
    <property type="match status" value="1"/>
</dbReference>
<evidence type="ECO:0000256" key="2">
    <source>
        <dbReference type="ARBA" id="ARBA00005988"/>
    </source>
</evidence>
<keyword evidence="15" id="KW-1185">Reference proteome</keyword>
<evidence type="ECO:0000313" key="14">
    <source>
        <dbReference type="EMBL" id="KAG8238262.1"/>
    </source>
</evidence>
<dbReference type="InterPro" id="IPR057247">
    <property type="entry name" value="CARBOXYPEPT_ZN_2"/>
</dbReference>
<evidence type="ECO:0000256" key="6">
    <source>
        <dbReference type="ARBA" id="ARBA00022729"/>
    </source>
</evidence>
<dbReference type="SMART" id="SM00631">
    <property type="entry name" value="Zn_pept"/>
    <property type="match status" value="1"/>
</dbReference>
<keyword evidence="3" id="KW-0121">Carboxypeptidase</keyword>
<dbReference type="FunFam" id="3.40.630.10:FF:000084">
    <property type="entry name" value="Carboxypeptidase B2"/>
    <property type="match status" value="2"/>
</dbReference>
<dbReference type="Proteomes" id="UP000792457">
    <property type="component" value="Unassembled WGS sequence"/>
</dbReference>
<comment type="similarity">
    <text evidence="2 11">Belongs to the peptidase M14 family.</text>
</comment>
<dbReference type="InterPro" id="IPR000834">
    <property type="entry name" value="Peptidase_M14"/>
</dbReference>
<dbReference type="Pfam" id="PF00246">
    <property type="entry name" value="Peptidase_M14"/>
    <property type="match status" value="1"/>
</dbReference>
<evidence type="ECO:0000256" key="3">
    <source>
        <dbReference type="ARBA" id="ARBA00022645"/>
    </source>
</evidence>
<evidence type="ECO:0000256" key="1">
    <source>
        <dbReference type="ARBA" id="ARBA00001947"/>
    </source>
</evidence>
<dbReference type="PRINTS" id="PR00765">
    <property type="entry name" value="CRBOXYPTASEA"/>
</dbReference>
<dbReference type="Gene3D" id="3.30.70.340">
    <property type="entry name" value="Metallocarboxypeptidase-like"/>
    <property type="match status" value="1"/>
</dbReference>
<dbReference type="GO" id="GO:0008270">
    <property type="term" value="F:zinc ion binding"/>
    <property type="evidence" value="ECO:0007669"/>
    <property type="project" value="InterPro"/>
</dbReference>
<dbReference type="AlphaFoldDB" id="A0A8K0KNB4"/>
<keyword evidence="6 12" id="KW-0732">Signal</keyword>
<gene>
    <name evidence="14" type="ORF">J437_LFUL016442</name>
</gene>
<reference evidence="14" key="1">
    <citation type="submission" date="2013-04" db="EMBL/GenBank/DDBJ databases">
        <authorList>
            <person name="Qu J."/>
            <person name="Murali S.C."/>
            <person name="Bandaranaike D."/>
            <person name="Bellair M."/>
            <person name="Blankenburg K."/>
            <person name="Chao H."/>
            <person name="Dinh H."/>
            <person name="Doddapaneni H."/>
            <person name="Downs B."/>
            <person name="Dugan-Rocha S."/>
            <person name="Elkadiri S."/>
            <person name="Gnanaolivu R.D."/>
            <person name="Hernandez B."/>
            <person name="Javaid M."/>
            <person name="Jayaseelan J.C."/>
            <person name="Lee S."/>
            <person name="Li M."/>
            <person name="Ming W."/>
            <person name="Munidasa M."/>
            <person name="Muniz J."/>
            <person name="Nguyen L."/>
            <person name="Ongeri F."/>
            <person name="Osuji N."/>
            <person name="Pu L.-L."/>
            <person name="Puazo M."/>
            <person name="Qu C."/>
            <person name="Quiroz J."/>
            <person name="Raj R."/>
            <person name="Weissenberger G."/>
            <person name="Xin Y."/>
            <person name="Zou X."/>
            <person name="Han Y."/>
            <person name="Richards S."/>
            <person name="Worley K."/>
            <person name="Muzny D."/>
            <person name="Gibbs R."/>
        </authorList>
    </citation>
    <scope>NUCLEOTIDE SEQUENCE</scope>
    <source>
        <strain evidence="14">Sampled in the wild</strain>
    </source>
</reference>
<accession>A0A8K0KNB4</accession>
<keyword evidence="9" id="KW-0482">Metalloprotease</keyword>
<keyword evidence="4" id="KW-0645">Protease</keyword>
<dbReference type="GO" id="GO:0005615">
    <property type="term" value="C:extracellular space"/>
    <property type="evidence" value="ECO:0007669"/>
    <property type="project" value="TreeGrafter"/>
</dbReference>
<comment type="caution">
    <text evidence="14">The sequence shown here is derived from an EMBL/GenBank/DDBJ whole genome shotgun (WGS) entry which is preliminary data.</text>
</comment>
<keyword evidence="5" id="KW-0479">Metal-binding</keyword>
<evidence type="ECO:0000256" key="4">
    <source>
        <dbReference type="ARBA" id="ARBA00022670"/>
    </source>
</evidence>
<evidence type="ECO:0000256" key="8">
    <source>
        <dbReference type="ARBA" id="ARBA00022833"/>
    </source>
</evidence>
<evidence type="ECO:0000256" key="11">
    <source>
        <dbReference type="PROSITE-ProRule" id="PRU01379"/>
    </source>
</evidence>
<dbReference type="CDD" id="cd03860">
    <property type="entry name" value="M14_CP_A-B_like"/>
    <property type="match status" value="1"/>
</dbReference>
<dbReference type="GO" id="GO:0006508">
    <property type="term" value="P:proteolysis"/>
    <property type="evidence" value="ECO:0007669"/>
    <property type="project" value="UniProtKB-KW"/>
</dbReference>
<proteinExistence type="inferred from homology"/>
<protein>
    <recommendedName>
        <fullName evidence="13">Peptidase M14 domain-containing protein</fullName>
    </recommendedName>
</protein>
<dbReference type="InterPro" id="IPR036990">
    <property type="entry name" value="M14A-like_propep"/>
</dbReference>
<evidence type="ECO:0000259" key="13">
    <source>
        <dbReference type="PROSITE" id="PS52035"/>
    </source>
</evidence>
<dbReference type="Pfam" id="PF02244">
    <property type="entry name" value="Propep_M14"/>
    <property type="match status" value="1"/>
</dbReference>
<comment type="cofactor">
    <cofactor evidence="1">
        <name>Zn(2+)</name>
        <dbReference type="ChEBI" id="CHEBI:29105"/>
    </cofactor>
</comment>
<dbReference type="SUPFAM" id="SSF54897">
    <property type="entry name" value="Protease propeptides/inhibitors"/>
    <property type="match status" value="1"/>
</dbReference>